<dbReference type="PANTHER" id="PTHR47260:SF1">
    <property type="entry name" value="UPF0644 PROTEIN PB2B4.06"/>
    <property type="match status" value="1"/>
</dbReference>
<dbReference type="InterPro" id="IPR006683">
    <property type="entry name" value="Thioestr_dom"/>
</dbReference>
<dbReference type="HOGENOM" id="CLU_780767_0_0_1"/>
<dbReference type="eggNOG" id="KOG4781">
    <property type="taxonomic scope" value="Eukaryota"/>
</dbReference>
<comment type="caution">
    <text evidence="3">The sequence shown here is derived from an EMBL/GenBank/DDBJ whole genome shotgun (WGS) entry which is preliminary data.</text>
</comment>
<protein>
    <submittedName>
        <fullName evidence="3">Thioesterase</fullName>
    </submittedName>
</protein>
<dbReference type="InterPro" id="IPR052061">
    <property type="entry name" value="PTE-AB_protein"/>
</dbReference>
<dbReference type="Pfam" id="PF03061">
    <property type="entry name" value="4HBT"/>
    <property type="match status" value="1"/>
</dbReference>
<dbReference type="EMBL" id="JARH01000457">
    <property type="protein sequence ID" value="EXF80249.1"/>
    <property type="molecule type" value="Genomic_DNA"/>
</dbReference>
<organism evidence="3 4">
    <name type="scientific">Colletotrichum fioriniae PJ7</name>
    <dbReference type="NCBI Taxonomy" id="1445577"/>
    <lineage>
        <taxon>Eukaryota</taxon>
        <taxon>Fungi</taxon>
        <taxon>Dikarya</taxon>
        <taxon>Ascomycota</taxon>
        <taxon>Pezizomycotina</taxon>
        <taxon>Sordariomycetes</taxon>
        <taxon>Hypocreomycetidae</taxon>
        <taxon>Glomerellales</taxon>
        <taxon>Glomerellaceae</taxon>
        <taxon>Colletotrichum</taxon>
        <taxon>Colletotrichum acutatum species complex</taxon>
    </lineage>
</organism>
<dbReference type="AlphaFoldDB" id="A0A010RQG5"/>
<feature type="region of interest" description="Disordered" evidence="1">
    <location>
        <begin position="26"/>
        <end position="54"/>
    </location>
</feature>
<reference evidence="3 4" key="1">
    <citation type="submission" date="2014-02" db="EMBL/GenBank/DDBJ databases">
        <title>The genome sequence of Colletotrichum fioriniae PJ7.</title>
        <authorList>
            <person name="Baroncelli R."/>
            <person name="Thon M.R."/>
        </authorList>
    </citation>
    <scope>NUCLEOTIDE SEQUENCE [LARGE SCALE GENOMIC DNA]</scope>
    <source>
        <strain evidence="3 4">PJ7</strain>
    </source>
</reference>
<evidence type="ECO:0000313" key="3">
    <source>
        <dbReference type="EMBL" id="EXF80249.1"/>
    </source>
</evidence>
<name>A0A010RQG5_9PEZI</name>
<dbReference type="Gene3D" id="3.10.129.10">
    <property type="entry name" value="Hotdog Thioesterase"/>
    <property type="match status" value="1"/>
</dbReference>
<dbReference type="Proteomes" id="UP000020467">
    <property type="component" value="Unassembled WGS sequence"/>
</dbReference>
<sequence>MIPRAPARRLLRDIVHAHRIAPRPFLRPFTSTSSSRLQAQRPPPPPPIAQSPLQTQQQQAAANAALSNLSHLTPAQITALLSTTPPSTLPGGGGVGGIPGVPPGSPAVGSVPGASAAGPSRRSTLLRRALWALFFFALGYKLTDDQIATIRFTAPFLYPPVEADEHQIPLFRAHATFQAIEDYPILQSLVPSMPPNTDPGAAAGNPIPQLPTSDWENWEPYRDFSPERTAHHLCAGPALNNPNGLGLVNIVFRHKYTGELILAIMFGQGTSGWPSVVHGGMLSTIMDEAMGRLAALNFTANTAVTAKLAMDFKVPVTPGMLYIVRVGKALPEWQKERPDEEDKTDRKLWIIGRMEDPDGATVVEAKGLFVVPKGIEVQPLGGRF</sequence>
<gene>
    <name evidence="3" type="ORF">CFIO01_11138</name>
</gene>
<evidence type="ECO:0000313" key="4">
    <source>
        <dbReference type="Proteomes" id="UP000020467"/>
    </source>
</evidence>
<accession>A0A010RQG5</accession>
<evidence type="ECO:0000256" key="1">
    <source>
        <dbReference type="SAM" id="MobiDB-lite"/>
    </source>
</evidence>
<feature type="domain" description="Thioesterase" evidence="2">
    <location>
        <begin position="276"/>
        <end position="323"/>
    </location>
</feature>
<dbReference type="PANTHER" id="PTHR47260">
    <property type="entry name" value="UPF0644 PROTEIN PB2B4.06"/>
    <property type="match status" value="1"/>
</dbReference>
<dbReference type="InterPro" id="IPR029069">
    <property type="entry name" value="HotDog_dom_sf"/>
</dbReference>
<keyword evidence="4" id="KW-1185">Reference proteome</keyword>
<dbReference type="SUPFAM" id="SSF54637">
    <property type="entry name" value="Thioesterase/thiol ester dehydrase-isomerase"/>
    <property type="match status" value="1"/>
</dbReference>
<dbReference type="OrthoDB" id="506431at2759"/>
<dbReference type="KEGG" id="cfj:CFIO01_11138"/>
<proteinExistence type="predicted"/>
<dbReference type="CDD" id="cd03443">
    <property type="entry name" value="PaaI_thioesterase"/>
    <property type="match status" value="1"/>
</dbReference>
<evidence type="ECO:0000259" key="2">
    <source>
        <dbReference type="Pfam" id="PF03061"/>
    </source>
</evidence>